<reference evidence="7 8" key="1">
    <citation type="submission" date="2006-02" db="EMBL/GenBank/DDBJ databases">
        <authorList>
            <person name="Waterbury J."/>
            <person name="Ferriera S."/>
            <person name="Johnson J."/>
            <person name="Kravitz S."/>
            <person name="Halpern A."/>
            <person name="Remington K."/>
            <person name="Beeson K."/>
            <person name="Tran B."/>
            <person name="Rogers Y.-H."/>
            <person name="Friedman R."/>
            <person name="Venter J.C."/>
        </authorList>
    </citation>
    <scope>NUCLEOTIDE SEQUENCE [LARGE SCALE GENOMIC DNA]</scope>
    <source>
        <strain evidence="7 8">Nb-231</strain>
    </source>
</reference>
<dbReference type="HOGENOM" id="CLU_007207_0_0_6"/>
<dbReference type="CDD" id="cd14861">
    <property type="entry name" value="Fe-ADH-like"/>
    <property type="match status" value="1"/>
</dbReference>
<keyword evidence="8" id="KW-1185">Reference proteome</keyword>
<comment type="similarity">
    <text evidence="2">Belongs to the iron-containing alcohol dehydrogenase family.</text>
</comment>
<feature type="domain" description="Alcohol dehydrogenase iron-type/glycerol dehydrogenase GldA" evidence="5">
    <location>
        <begin position="41"/>
        <end position="214"/>
    </location>
</feature>
<accession>A4BN71</accession>
<dbReference type="Proteomes" id="UP000003374">
    <property type="component" value="Unassembled WGS sequence"/>
</dbReference>
<evidence type="ECO:0000256" key="4">
    <source>
        <dbReference type="ARBA" id="ARBA00023027"/>
    </source>
</evidence>
<evidence type="ECO:0000256" key="3">
    <source>
        <dbReference type="ARBA" id="ARBA00023002"/>
    </source>
</evidence>
<sequence length="417" mass="43972">MTTVQRTSAPCALRDTCRIREDNMAVNGFDPATITADWGFPNRVLVGPGRLAELPGLCRELGIARPLLVTDADLRALPMIEDTLSALRNAGLAAALCAEVQGNPVEANVDAGVVAYRSGGHDGVVACGGGSALDVAKAVALMVGQRRAIWDFEDVDENWRRANAEAIAPVIAIPTTAGTGSEVGRAAVIINPADHRKVIVFHPRMLPQAVILDPKVTVELPAPLTAATGMDAFVHCFEAWCASGFHPLADGLALQGMRLIADALPRAYRDGGDLQARTHMLAAASMGALAFQKGLGAVHAIAHAVGALYGTHHGLTNAVILPYVMRFNRHAITARLEPVAQALDIGSGSFEAVLEWVLRLRERLGITPTLAGLGVDADRAEEIGRLAELDPSAAGNPLPVTAEDLQRVFIEAVHGRI</sequence>
<dbReference type="PROSITE" id="PS00913">
    <property type="entry name" value="ADH_IRON_1"/>
    <property type="match status" value="1"/>
</dbReference>
<dbReference type="FunFam" id="1.20.1090.10:FF:000001">
    <property type="entry name" value="Aldehyde-alcohol dehydrogenase"/>
    <property type="match status" value="1"/>
</dbReference>
<dbReference type="Gene3D" id="1.20.1090.10">
    <property type="entry name" value="Dehydroquinate synthase-like - alpha domain"/>
    <property type="match status" value="1"/>
</dbReference>
<dbReference type="InterPro" id="IPR056798">
    <property type="entry name" value="ADH_Fe_C"/>
</dbReference>
<evidence type="ECO:0000313" key="7">
    <source>
        <dbReference type="EMBL" id="EAR22670.1"/>
    </source>
</evidence>
<dbReference type="AlphaFoldDB" id="A4BN71"/>
<dbReference type="FunFam" id="3.40.50.1970:FF:000003">
    <property type="entry name" value="Alcohol dehydrogenase, iron-containing"/>
    <property type="match status" value="1"/>
</dbReference>
<dbReference type="SUPFAM" id="SSF56796">
    <property type="entry name" value="Dehydroquinate synthase-like"/>
    <property type="match status" value="1"/>
</dbReference>
<comment type="cofactor">
    <cofactor evidence="1">
        <name>Fe cation</name>
        <dbReference type="ChEBI" id="CHEBI:24875"/>
    </cofactor>
</comment>
<evidence type="ECO:0000313" key="8">
    <source>
        <dbReference type="Proteomes" id="UP000003374"/>
    </source>
</evidence>
<dbReference type="InterPro" id="IPR001670">
    <property type="entry name" value="ADH_Fe/GldA"/>
</dbReference>
<evidence type="ECO:0000259" key="6">
    <source>
        <dbReference type="Pfam" id="PF25137"/>
    </source>
</evidence>
<proteinExistence type="inferred from homology"/>
<evidence type="ECO:0000259" key="5">
    <source>
        <dbReference type="Pfam" id="PF00465"/>
    </source>
</evidence>
<comment type="caution">
    <text evidence="7">The sequence shown here is derived from an EMBL/GenBank/DDBJ whole genome shotgun (WGS) entry which is preliminary data.</text>
</comment>
<dbReference type="EMBL" id="AAOF01000002">
    <property type="protein sequence ID" value="EAR22670.1"/>
    <property type="molecule type" value="Genomic_DNA"/>
</dbReference>
<organism evidence="7 8">
    <name type="scientific">Nitrococcus mobilis Nb-231</name>
    <dbReference type="NCBI Taxonomy" id="314278"/>
    <lineage>
        <taxon>Bacteria</taxon>
        <taxon>Pseudomonadati</taxon>
        <taxon>Pseudomonadota</taxon>
        <taxon>Gammaproteobacteria</taxon>
        <taxon>Chromatiales</taxon>
        <taxon>Ectothiorhodospiraceae</taxon>
        <taxon>Nitrococcus</taxon>
    </lineage>
</organism>
<feature type="domain" description="Fe-containing alcohol dehydrogenase-like C-terminal" evidence="6">
    <location>
        <begin position="225"/>
        <end position="411"/>
    </location>
</feature>
<dbReference type="PROSITE" id="PS00060">
    <property type="entry name" value="ADH_IRON_2"/>
    <property type="match status" value="1"/>
</dbReference>
<dbReference type="GO" id="GO:0004022">
    <property type="term" value="F:alcohol dehydrogenase (NAD+) activity"/>
    <property type="evidence" value="ECO:0007669"/>
    <property type="project" value="TreeGrafter"/>
</dbReference>
<dbReference type="Gene3D" id="3.40.50.1970">
    <property type="match status" value="1"/>
</dbReference>
<dbReference type="InterPro" id="IPR039697">
    <property type="entry name" value="Alcohol_dehydrogenase_Fe"/>
</dbReference>
<evidence type="ECO:0000256" key="1">
    <source>
        <dbReference type="ARBA" id="ARBA00001962"/>
    </source>
</evidence>
<gene>
    <name evidence="7" type="ORF">NB231_09468</name>
</gene>
<dbReference type="Pfam" id="PF00465">
    <property type="entry name" value="Fe-ADH"/>
    <property type="match status" value="1"/>
</dbReference>
<dbReference type="GO" id="GO:0046872">
    <property type="term" value="F:metal ion binding"/>
    <property type="evidence" value="ECO:0007669"/>
    <property type="project" value="InterPro"/>
</dbReference>
<dbReference type="PANTHER" id="PTHR11496:SF102">
    <property type="entry name" value="ALCOHOL DEHYDROGENASE 4"/>
    <property type="match status" value="1"/>
</dbReference>
<dbReference type="InterPro" id="IPR018211">
    <property type="entry name" value="ADH_Fe_CS"/>
</dbReference>
<dbReference type="PANTHER" id="PTHR11496">
    <property type="entry name" value="ALCOHOL DEHYDROGENASE"/>
    <property type="match status" value="1"/>
</dbReference>
<keyword evidence="4" id="KW-0520">NAD</keyword>
<dbReference type="Pfam" id="PF25137">
    <property type="entry name" value="ADH_Fe_C"/>
    <property type="match status" value="1"/>
</dbReference>
<dbReference type="eggNOG" id="COG1454">
    <property type="taxonomic scope" value="Bacteria"/>
</dbReference>
<dbReference type="STRING" id="314278.NB231_09468"/>
<protein>
    <submittedName>
        <fullName evidence="7">Alcohol dehydrogenase, class IV</fullName>
    </submittedName>
</protein>
<keyword evidence="3" id="KW-0560">Oxidoreductase</keyword>
<name>A4BN71_9GAMM</name>
<evidence type="ECO:0000256" key="2">
    <source>
        <dbReference type="ARBA" id="ARBA00007358"/>
    </source>
</evidence>